<keyword evidence="9" id="KW-0406">Ion transport</keyword>
<dbReference type="PROSITE" id="PS01156">
    <property type="entry name" value="TONB_DEPENDENT_REC_2"/>
    <property type="match status" value="1"/>
</dbReference>
<dbReference type="PROSITE" id="PS52016">
    <property type="entry name" value="TONB_DEPENDENT_REC_3"/>
    <property type="match status" value="1"/>
</dbReference>
<dbReference type="RefSeq" id="WP_377812204.1">
    <property type="nucleotide sequence ID" value="NZ_JBHRSJ010000001.1"/>
</dbReference>
<keyword evidence="7 17" id="KW-0732">Signal</keyword>
<evidence type="ECO:0000256" key="2">
    <source>
        <dbReference type="ARBA" id="ARBA00009810"/>
    </source>
</evidence>
<evidence type="ECO:0000313" key="21">
    <source>
        <dbReference type="Proteomes" id="UP001595457"/>
    </source>
</evidence>
<evidence type="ECO:0000256" key="4">
    <source>
        <dbReference type="ARBA" id="ARBA00022452"/>
    </source>
</evidence>
<evidence type="ECO:0000256" key="14">
    <source>
        <dbReference type="PROSITE-ProRule" id="PRU01360"/>
    </source>
</evidence>
<dbReference type="Proteomes" id="UP001595457">
    <property type="component" value="Unassembled WGS sequence"/>
</dbReference>
<keyword evidence="4 14" id="KW-1134">Transmembrane beta strand</keyword>
<keyword evidence="5" id="KW-0410">Iron transport</keyword>
<comment type="similarity">
    <text evidence="2 14 16">Belongs to the TonB-dependent receptor family.</text>
</comment>
<evidence type="ECO:0000256" key="3">
    <source>
        <dbReference type="ARBA" id="ARBA00022448"/>
    </source>
</evidence>
<reference evidence="21" key="1">
    <citation type="journal article" date="2019" name="Int. J. Syst. Evol. Microbiol.">
        <title>The Global Catalogue of Microorganisms (GCM) 10K type strain sequencing project: providing services to taxonomists for standard genome sequencing and annotation.</title>
        <authorList>
            <consortium name="The Broad Institute Genomics Platform"/>
            <consortium name="The Broad Institute Genome Sequencing Center for Infectious Disease"/>
            <person name="Wu L."/>
            <person name="Ma J."/>
        </authorList>
    </citation>
    <scope>NUCLEOTIDE SEQUENCE [LARGE SCALE GENOMIC DNA]</scope>
    <source>
        <strain evidence="21">KCTC 62195</strain>
    </source>
</reference>
<evidence type="ECO:0000256" key="17">
    <source>
        <dbReference type="SAM" id="SignalP"/>
    </source>
</evidence>
<evidence type="ECO:0000259" key="19">
    <source>
        <dbReference type="Pfam" id="PF07715"/>
    </source>
</evidence>
<dbReference type="InterPro" id="IPR000531">
    <property type="entry name" value="Beta-barrel_TonB"/>
</dbReference>
<dbReference type="EMBL" id="JBHRSJ010000001">
    <property type="protein sequence ID" value="MFC2970632.1"/>
    <property type="molecule type" value="Genomic_DNA"/>
</dbReference>
<evidence type="ECO:0000313" key="20">
    <source>
        <dbReference type="EMBL" id="MFC2970632.1"/>
    </source>
</evidence>
<evidence type="ECO:0000256" key="6">
    <source>
        <dbReference type="ARBA" id="ARBA00022692"/>
    </source>
</evidence>
<dbReference type="NCBIfam" id="TIGR01783">
    <property type="entry name" value="TonB-siderophor"/>
    <property type="match status" value="1"/>
</dbReference>
<dbReference type="Pfam" id="PF07715">
    <property type="entry name" value="Plug"/>
    <property type="match status" value="1"/>
</dbReference>
<dbReference type="Pfam" id="PF00593">
    <property type="entry name" value="TonB_dep_Rec_b-barrel"/>
    <property type="match status" value="1"/>
</dbReference>
<dbReference type="PANTHER" id="PTHR30442:SF0">
    <property type="entry name" value="FE(3+) DICITRATE TRANSPORT PROTEIN FECA"/>
    <property type="match status" value="1"/>
</dbReference>
<dbReference type="CDD" id="cd01347">
    <property type="entry name" value="ligand_gated_channel"/>
    <property type="match status" value="1"/>
</dbReference>
<evidence type="ECO:0000256" key="12">
    <source>
        <dbReference type="ARBA" id="ARBA00023170"/>
    </source>
</evidence>
<evidence type="ECO:0000256" key="9">
    <source>
        <dbReference type="ARBA" id="ARBA00023065"/>
    </source>
</evidence>
<dbReference type="InterPro" id="IPR010105">
    <property type="entry name" value="TonB_sidphr_rcpt"/>
</dbReference>
<dbReference type="PANTHER" id="PTHR30442">
    <property type="entry name" value="IRON III DICITRATE TRANSPORT PROTEIN FECA"/>
    <property type="match status" value="1"/>
</dbReference>
<gene>
    <name evidence="20" type="ORF">ACFOJE_00190</name>
</gene>
<evidence type="ECO:0000259" key="18">
    <source>
        <dbReference type="Pfam" id="PF00593"/>
    </source>
</evidence>
<proteinExistence type="inferred from homology"/>
<comment type="subcellular location">
    <subcellularLocation>
        <location evidence="1 14">Cell outer membrane</location>
        <topology evidence="1 14">Multi-pass membrane protein</topology>
    </subcellularLocation>
</comment>
<keyword evidence="13 14" id="KW-0998">Cell outer membrane</keyword>
<organism evidence="20 21">
    <name type="scientific">Azotobacter bryophylli</name>
    <dbReference type="NCBI Taxonomy" id="1986537"/>
    <lineage>
        <taxon>Bacteria</taxon>
        <taxon>Pseudomonadati</taxon>
        <taxon>Pseudomonadota</taxon>
        <taxon>Gammaproteobacteria</taxon>
        <taxon>Pseudomonadales</taxon>
        <taxon>Pseudomonadaceae</taxon>
        <taxon>Azotobacter</taxon>
    </lineage>
</organism>
<dbReference type="InterPro" id="IPR012910">
    <property type="entry name" value="Plug_dom"/>
</dbReference>
<keyword evidence="12 20" id="KW-0675">Receptor</keyword>
<evidence type="ECO:0000256" key="13">
    <source>
        <dbReference type="ARBA" id="ARBA00023237"/>
    </source>
</evidence>
<comment type="caution">
    <text evidence="20">The sequence shown here is derived from an EMBL/GenBank/DDBJ whole genome shotgun (WGS) entry which is preliminary data.</text>
</comment>
<feature type="domain" description="TonB-dependent receptor-like beta-barrel" evidence="18">
    <location>
        <begin position="205"/>
        <end position="671"/>
    </location>
</feature>
<dbReference type="Gene3D" id="2.170.130.10">
    <property type="entry name" value="TonB-dependent receptor, plug domain"/>
    <property type="match status" value="1"/>
</dbReference>
<name>A0ABV7API9_9GAMM</name>
<feature type="short sequence motif" description="TonB C-terminal box" evidence="15">
    <location>
        <begin position="687"/>
        <end position="704"/>
    </location>
</feature>
<keyword evidence="10 16" id="KW-0798">TonB box</keyword>
<protein>
    <submittedName>
        <fullName evidence="20">TonB-dependent receptor family protein</fullName>
    </submittedName>
</protein>
<feature type="domain" description="TonB-dependent receptor plug" evidence="19">
    <location>
        <begin position="61"/>
        <end position="172"/>
    </location>
</feature>
<evidence type="ECO:0000256" key="10">
    <source>
        <dbReference type="ARBA" id="ARBA00023077"/>
    </source>
</evidence>
<dbReference type="Gene3D" id="2.40.170.20">
    <property type="entry name" value="TonB-dependent receptor, beta-barrel domain"/>
    <property type="match status" value="1"/>
</dbReference>
<dbReference type="InterPro" id="IPR036942">
    <property type="entry name" value="Beta-barrel_TonB_sf"/>
</dbReference>
<evidence type="ECO:0000256" key="11">
    <source>
        <dbReference type="ARBA" id="ARBA00023136"/>
    </source>
</evidence>
<dbReference type="InterPro" id="IPR039426">
    <property type="entry name" value="TonB-dep_rcpt-like"/>
</dbReference>
<sequence length="704" mass="79238">MKYKAARHIRWSLSLLTLALAQAAAAAEDVKDEEKTKEEKLSLASQVIKGDVLGHGSDEEVRTYAGSRSVVKSEDLKKASVRGLDDALQRVPGVKVFDETGTGVLPQISVRGLYESRSGRVQVLSDGIPLSLAPYGQTSLSLFPQTLQTVDRIDIVRGGAAVQYGPNNVGGVINFISKPIPKKWENNIGERLTFSPGGHQLYDTYLSTGGHLTDNFGLMLEYNNKSGHYDRDHSNTDVDNVRLRGQWDIDDVRSLSFGLQHYEADMELAGALSVKDYKHDWRDSTRDLDRFKGNTDRVWGTYTQFLGSHGPLEDMEFSLTGFAHDSDRNFIVGLDSKSQFTPDATPAYRQSAPRNFKVWGIEPKVSFSFYGDVVDQTWLVGGRYVSEDTQFDVNKTSLSTGATSVVRDWSFNTDGGAFFVSDAISLLDGRLTITPGVRHEHVEMNYSDAVSRKSTANTSDEWLPGINAGFQLTDHWFLFADAQRSLRVPQITSIVKDGDVGSEVAWNYEAGFRYTPLANLRFDFNLYRIDFDNQIEYNRTTDTYQNIGKTRHQGFETEMFWTPVEKLDLHVGYAYLDAEQRAGQYRGNEVPFSSKHQFNVDGRYRLNQDWTYALDGLFVSKAFTDTANTKDENAIASVGQLPSYWVWNTSLERRFRFSGDELTTSIGISNLFDNRYYFRGMDTSPWGRQSAPGRTVTVAANYRF</sequence>
<evidence type="ECO:0000256" key="5">
    <source>
        <dbReference type="ARBA" id="ARBA00022496"/>
    </source>
</evidence>
<evidence type="ECO:0000256" key="1">
    <source>
        <dbReference type="ARBA" id="ARBA00004571"/>
    </source>
</evidence>
<evidence type="ECO:0000256" key="16">
    <source>
        <dbReference type="RuleBase" id="RU003357"/>
    </source>
</evidence>
<feature type="signal peptide" evidence="17">
    <location>
        <begin position="1"/>
        <end position="26"/>
    </location>
</feature>
<evidence type="ECO:0000256" key="8">
    <source>
        <dbReference type="ARBA" id="ARBA00023004"/>
    </source>
</evidence>
<keyword evidence="21" id="KW-1185">Reference proteome</keyword>
<dbReference type="InterPro" id="IPR037066">
    <property type="entry name" value="Plug_dom_sf"/>
</dbReference>
<feature type="chain" id="PRO_5046279695" evidence="17">
    <location>
        <begin position="27"/>
        <end position="704"/>
    </location>
</feature>
<dbReference type="InterPro" id="IPR010917">
    <property type="entry name" value="TonB_rcpt_CS"/>
</dbReference>
<evidence type="ECO:0000256" key="7">
    <source>
        <dbReference type="ARBA" id="ARBA00022729"/>
    </source>
</evidence>
<keyword evidence="6 14" id="KW-0812">Transmembrane</keyword>
<keyword evidence="3 14" id="KW-0813">Transport</keyword>
<dbReference type="SUPFAM" id="SSF56935">
    <property type="entry name" value="Porins"/>
    <property type="match status" value="1"/>
</dbReference>
<keyword evidence="11 14" id="KW-0472">Membrane</keyword>
<evidence type="ECO:0000256" key="15">
    <source>
        <dbReference type="PROSITE-ProRule" id="PRU10144"/>
    </source>
</evidence>
<keyword evidence="8" id="KW-0408">Iron</keyword>
<accession>A0ABV7API9</accession>